<organism evidence="1 2">
    <name type="scientific">Cryobacterium psychrotolerans</name>
    <dbReference type="NCBI Taxonomy" id="386301"/>
    <lineage>
        <taxon>Bacteria</taxon>
        <taxon>Bacillati</taxon>
        <taxon>Actinomycetota</taxon>
        <taxon>Actinomycetes</taxon>
        <taxon>Micrococcales</taxon>
        <taxon>Microbacteriaceae</taxon>
        <taxon>Cryobacterium</taxon>
    </lineage>
</organism>
<dbReference type="AlphaFoldDB" id="A0A1G9AG52"/>
<evidence type="ECO:0000313" key="2">
    <source>
        <dbReference type="Proteomes" id="UP000198701"/>
    </source>
</evidence>
<accession>A0A1G9AG52</accession>
<dbReference type="Proteomes" id="UP000198701">
    <property type="component" value="Unassembled WGS sequence"/>
</dbReference>
<keyword evidence="2" id="KW-1185">Reference proteome</keyword>
<proteinExistence type="predicted"/>
<name>A0A1G9AG52_9MICO</name>
<dbReference type="STRING" id="386301.SAMN05216282_104102"/>
<reference evidence="1 2" key="1">
    <citation type="submission" date="2016-10" db="EMBL/GenBank/DDBJ databases">
        <authorList>
            <person name="de Groot N.N."/>
        </authorList>
    </citation>
    <scope>NUCLEOTIDE SEQUENCE [LARGE SCALE GENOMIC DNA]</scope>
    <source>
        <strain evidence="1 2">CGMCC 1.5382</strain>
    </source>
</reference>
<evidence type="ECO:0000313" key="1">
    <source>
        <dbReference type="EMBL" id="SDK26329.1"/>
    </source>
</evidence>
<gene>
    <name evidence="1" type="ORF">SAMN05216282_104102</name>
</gene>
<sequence>MTKTAQLRVAMAANTGTAFGAPNAAASIAGPLTAP</sequence>
<dbReference type="EMBL" id="FNFU01000004">
    <property type="protein sequence ID" value="SDK26329.1"/>
    <property type="molecule type" value="Genomic_DNA"/>
</dbReference>
<protein>
    <submittedName>
        <fullName evidence="1">Uncharacterized protein</fullName>
    </submittedName>
</protein>